<evidence type="ECO:0000256" key="4">
    <source>
        <dbReference type="ARBA" id="ARBA00023242"/>
    </source>
</evidence>
<dbReference type="GO" id="GO:0006357">
    <property type="term" value="P:regulation of transcription by RNA polymerase II"/>
    <property type="evidence" value="ECO:0007669"/>
    <property type="project" value="InterPro"/>
</dbReference>
<accession>A0A0C2JTX0</accession>
<keyword evidence="3" id="KW-0804">Transcription</keyword>
<organism evidence="5 6">
    <name type="scientific">Thelohanellus kitauei</name>
    <name type="common">Myxosporean</name>
    <dbReference type="NCBI Taxonomy" id="669202"/>
    <lineage>
        <taxon>Eukaryota</taxon>
        <taxon>Metazoa</taxon>
        <taxon>Cnidaria</taxon>
        <taxon>Myxozoa</taxon>
        <taxon>Myxosporea</taxon>
        <taxon>Bivalvulida</taxon>
        <taxon>Platysporina</taxon>
        <taxon>Myxobolidae</taxon>
        <taxon>Thelohanellus</taxon>
    </lineage>
</organism>
<keyword evidence="2" id="KW-0805">Transcription regulation</keyword>
<comment type="caution">
    <text evidence="5">The sequence shown here is derived from an EMBL/GenBank/DDBJ whole genome shotgun (WGS) entry which is preliminary data.</text>
</comment>
<dbReference type="InterPro" id="IPR009332">
    <property type="entry name" value="Med22"/>
</dbReference>
<gene>
    <name evidence="5" type="ORF">RF11_04806</name>
</gene>
<dbReference type="AlphaFoldDB" id="A0A0C2JTX0"/>
<comment type="subcellular location">
    <subcellularLocation>
        <location evidence="1">Nucleus</location>
    </subcellularLocation>
</comment>
<keyword evidence="6" id="KW-1185">Reference proteome</keyword>
<evidence type="ECO:0000313" key="5">
    <source>
        <dbReference type="EMBL" id="KII72848.1"/>
    </source>
</evidence>
<evidence type="ECO:0000313" key="6">
    <source>
        <dbReference type="Proteomes" id="UP000031668"/>
    </source>
</evidence>
<keyword evidence="4" id="KW-0539">Nucleus</keyword>
<dbReference type="Pfam" id="PF06179">
    <property type="entry name" value="Med22"/>
    <property type="match status" value="1"/>
</dbReference>
<name>A0A0C2JTX0_THEKT</name>
<evidence type="ECO:0000256" key="1">
    <source>
        <dbReference type="ARBA" id="ARBA00004123"/>
    </source>
</evidence>
<evidence type="ECO:0000256" key="2">
    <source>
        <dbReference type="ARBA" id="ARBA00023015"/>
    </source>
</evidence>
<dbReference type="EMBL" id="JWZT01001086">
    <property type="protein sequence ID" value="KII72848.1"/>
    <property type="molecule type" value="Genomic_DNA"/>
</dbReference>
<dbReference type="Proteomes" id="UP000031668">
    <property type="component" value="Unassembled WGS sequence"/>
</dbReference>
<reference evidence="5 6" key="1">
    <citation type="journal article" date="2014" name="Genome Biol. Evol.">
        <title>The genome of the myxosporean Thelohanellus kitauei shows adaptations to nutrient acquisition within its fish host.</title>
        <authorList>
            <person name="Yang Y."/>
            <person name="Xiong J."/>
            <person name="Zhou Z."/>
            <person name="Huo F."/>
            <person name="Miao W."/>
            <person name="Ran C."/>
            <person name="Liu Y."/>
            <person name="Zhang J."/>
            <person name="Feng J."/>
            <person name="Wang M."/>
            <person name="Wang M."/>
            <person name="Wang L."/>
            <person name="Yao B."/>
        </authorList>
    </citation>
    <scope>NUCLEOTIDE SEQUENCE [LARGE SCALE GENOMIC DNA]</scope>
    <source>
        <strain evidence="5">Wuqing</strain>
    </source>
</reference>
<protein>
    <submittedName>
        <fullName evidence="5">Uncharacterized protein</fullName>
    </submittedName>
</protein>
<proteinExistence type="predicted"/>
<evidence type="ECO:0000256" key="3">
    <source>
        <dbReference type="ARBA" id="ARBA00023163"/>
    </source>
</evidence>
<dbReference type="OrthoDB" id="203279at2759"/>
<dbReference type="GO" id="GO:0003712">
    <property type="term" value="F:transcription coregulator activity"/>
    <property type="evidence" value="ECO:0007669"/>
    <property type="project" value="InterPro"/>
</dbReference>
<sequence>MKGDSDEILQEYNSSKKILQENISSIRDSMCVVIQNINSGANTPQFTEPKFFEISMSTSVRIKTIVQSANSLLELMGKLKEFAVLYNHEFYQKTKQIYNEKMNKVCDETDDALEKMQSETELQISVIDDFLRRFEADNFGH</sequence>
<dbReference type="GO" id="GO:0016592">
    <property type="term" value="C:mediator complex"/>
    <property type="evidence" value="ECO:0007669"/>
    <property type="project" value="InterPro"/>
</dbReference>